<reference evidence="1" key="1">
    <citation type="journal article" date="2022" name="Int. J. Mol. Sci.">
        <title>Draft Genome of Tanacetum Coccineum: Genomic Comparison of Closely Related Tanacetum-Family Plants.</title>
        <authorList>
            <person name="Yamashiro T."/>
            <person name="Shiraishi A."/>
            <person name="Nakayama K."/>
            <person name="Satake H."/>
        </authorList>
    </citation>
    <scope>NUCLEOTIDE SEQUENCE</scope>
</reference>
<name>A0ABQ5B4R7_9ASTR</name>
<organism evidence="1 2">
    <name type="scientific">Tanacetum coccineum</name>
    <dbReference type="NCBI Taxonomy" id="301880"/>
    <lineage>
        <taxon>Eukaryota</taxon>
        <taxon>Viridiplantae</taxon>
        <taxon>Streptophyta</taxon>
        <taxon>Embryophyta</taxon>
        <taxon>Tracheophyta</taxon>
        <taxon>Spermatophyta</taxon>
        <taxon>Magnoliopsida</taxon>
        <taxon>eudicotyledons</taxon>
        <taxon>Gunneridae</taxon>
        <taxon>Pentapetalae</taxon>
        <taxon>asterids</taxon>
        <taxon>campanulids</taxon>
        <taxon>Asterales</taxon>
        <taxon>Asteraceae</taxon>
        <taxon>Asteroideae</taxon>
        <taxon>Anthemideae</taxon>
        <taxon>Anthemidinae</taxon>
        <taxon>Tanacetum</taxon>
    </lineage>
</organism>
<accession>A0ABQ5B4R7</accession>
<comment type="caution">
    <text evidence="1">The sequence shown here is derived from an EMBL/GenBank/DDBJ whole genome shotgun (WGS) entry which is preliminary data.</text>
</comment>
<dbReference type="EMBL" id="BQNB010012894">
    <property type="protein sequence ID" value="GJT09259.1"/>
    <property type="molecule type" value="Genomic_DNA"/>
</dbReference>
<evidence type="ECO:0000313" key="1">
    <source>
        <dbReference type="EMBL" id="GJT09259.1"/>
    </source>
</evidence>
<protein>
    <submittedName>
        <fullName evidence="1">Uncharacterized protein</fullName>
    </submittedName>
</protein>
<evidence type="ECO:0000313" key="2">
    <source>
        <dbReference type="Proteomes" id="UP001151760"/>
    </source>
</evidence>
<keyword evidence="2" id="KW-1185">Reference proteome</keyword>
<gene>
    <name evidence="1" type="ORF">Tco_0856301</name>
</gene>
<reference evidence="1" key="2">
    <citation type="submission" date="2022-01" db="EMBL/GenBank/DDBJ databases">
        <authorList>
            <person name="Yamashiro T."/>
            <person name="Shiraishi A."/>
            <person name="Satake H."/>
            <person name="Nakayama K."/>
        </authorList>
    </citation>
    <scope>NUCLEOTIDE SEQUENCE</scope>
</reference>
<dbReference type="Proteomes" id="UP001151760">
    <property type="component" value="Unassembled WGS sequence"/>
</dbReference>
<proteinExistence type="predicted"/>
<sequence length="104" mass="12240">MSSITAQQTKLDLELVPKENRIDIRKCNGRIPRGLTPREPTFQVVLDAIALTPCYPAFLITADVPEVYMHQFCNSVYKHDTFYRFKIDKKKRFKLTLEVFRDIF</sequence>